<dbReference type="Proteomes" id="UP001149400">
    <property type="component" value="Unassembled WGS sequence"/>
</dbReference>
<organism evidence="4 5">
    <name type="scientific">Enterovibrio gelatinilyticus</name>
    <dbReference type="NCBI Taxonomy" id="2899819"/>
    <lineage>
        <taxon>Bacteria</taxon>
        <taxon>Pseudomonadati</taxon>
        <taxon>Pseudomonadota</taxon>
        <taxon>Gammaproteobacteria</taxon>
        <taxon>Vibrionales</taxon>
        <taxon>Vibrionaceae</taxon>
        <taxon>Enterovibrio</taxon>
    </lineage>
</organism>
<dbReference type="RefSeq" id="WP_274163147.1">
    <property type="nucleotide sequence ID" value="NZ_JAJUBC010000003.1"/>
</dbReference>
<comment type="cofactor">
    <cofactor evidence="1">
        <name>(R)-lipoate</name>
        <dbReference type="ChEBI" id="CHEBI:83088"/>
    </cofactor>
</comment>
<gene>
    <name evidence="4" type="ORF">LRP50_03735</name>
</gene>
<dbReference type="Pfam" id="PF00364">
    <property type="entry name" value="Biotin_lipoyl"/>
    <property type="match status" value="1"/>
</dbReference>
<proteinExistence type="predicted"/>
<dbReference type="CDD" id="cd06849">
    <property type="entry name" value="lipoyl_domain"/>
    <property type="match status" value="1"/>
</dbReference>
<protein>
    <submittedName>
        <fullName evidence="4">Lipoyl domain-containing protein</fullName>
    </submittedName>
</protein>
<reference evidence="4" key="1">
    <citation type="submission" date="2021-12" db="EMBL/GenBank/DDBJ databases">
        <title>Enterovibrio ZSDZ35 sp. nov. and Enterovibrio ZSDZ42 sp. nov., isolated from coastal seawater in Qingdao.</title>
        <authorList>
            <person name="Zhang P."/>
        </authorList>
    </citation>
    <scope>NUCLEOTIDE SEQUENCE</scope>
    <source>
        <strain evidence="4">ZSDZ42</strain>
    </source>
</reference>
<evidence type="ECO:0000256" key="1">
    <source>
        <dbReference type="ARBA" id="ARBA00001938"/>
    </source>
</evidence>
<sequence length="79" mass="8625">MNTEIIIAADLWEEEDEGVMTTWFVSNGANVEKDDVIAEVMVQKIQHEIHSPSSGVLEILKLADETVSKGDKIGLISGV</sequence>
<evidence type="ECO:0000259" key="3">
    <source>
        <dbReference type="PROSITE" id="PS50968"/>
    </source>
</evidence>
<evidence type="ECO:0000256" key="2">
    <source>
        <dbReference type="ARBA" id="ARBA00022823"/>
    </source>
</evidence>
<evidence type="ECO:0000313" key="4">
    <source>
        <dbReference type="EMBL" id="MDD1792233.1"/>
    </source>
</evidence>
<name>A0ABT5QW29_9GAMM</name>
<keyword evidence="2" id="KW-0450">Lipoyl</keyword>
<feature type="domain" description="Lipoyl-binding" evidence="3">
    <location>
        <begin position="3"/>
        <end position="77"/>
    </location>
</feature>
<accession>A0ABT5QW29</accession>
<dbReference type="InterPro" id="IPR000089">
    <property type="entry name" value="Biotin_lipoyl"/>
</dbReference>
<comment type="caution">
    <text evidence="4">The sequence shown here is derived from an EMBL/GenBank/DDBJ whole genome shotgun (WGS) entry which is preliminary data.</text>
</comment>
<keyword evidence="5" id="KW-1185">Reference proteome</keyword>
<dbReference type="PROSITE" id="PS50968">
    <property type="entry name" value="BIOTINYL_LIPOYL"/>
    <property type="match status" value="1"/>
</dbReference>
<dbReference type="Gene3D" id="2.40.50.100">
    <property type="match status" value="1"/>
</dbReference>
<dbReference type="InterPro" id="IPR011053">
    <property type="entry name" value="Single_hybrid_motif"/>
</dbReference>
<dbReference type="EMBL" id="JAJUBC010000003">
    <property type="protein sequence ID" value="MDD1792233.1"/>
    <property type="molecule type" value="Genomic_DNA"/>
</dbReference>
<dbReference type="SUPFAM" id="SSF51230">
    <property type="entry name" value="Single hybrid motif"/>
    <property type="match status" value="1"/>
</dbReference>
<dbReference type="PROSITE" id="PS00189">
    <property type="entry name" value="LIPOYL"/>
    <property type="match status" value="1"/>
</dbReference>
<dbReference type="InterPro" id="IPR003016">
    <property type="entry name" value="2-oxoA_DH_lipoyl-BS"/>
</dbReference>
<evidence type="ECO:0000313" key="5">
    <source>
        <dbReference type="Proteomes" id="UP001149400"/>
    </source>
</evidence>